<feature type="compositionally biased region" description="Basic and acidic residues" evidence="1">
    <location>
        <begin position="628"/>
        <end position="653"/>
    </location>
</feature>
<dbReference type="AlphaFoldDB" id="A0A2L2T2G2"/>
<dbReference type="Proteomes" id="UP000245910">
    <property type="component" value="Chromosome I"/>
</dbReference>
<protein>
    <submittedName>
        <fullName evidence="2">Uncharacterized protein</fullName>
    </submittedName>
</protein>
<sequence>MDDPQRQIGRSTSSKLPRSKEELELRNSTENLALIVGEYLLEPPLKPRNSDLRVANIEDFDQSQHLSIDTADTVLVAVPFKTQQLNLYQLTNMSDGLCEMQPIVIEKSLRIKSIMWYQEFVKNPRIAKAKDQYAQIMNGIKEYIRLTRGPTIDPDAESQRTIEMALKVYQRAGSIDTLGRVIEETRKRLYRYRKSRNPSVEKHLDNIRLLGGGYMTSNSASSFIDAYKALWPDAVTSSTASIVTPKAIMKLDAAIHQGVLTDHMFDTFCIPDAFYRTFVMIFCDKAFDAGFIDEGEDEDDDDADDDPNLREIVARAYELTKGCVGASLPTDHTVQPIWEDVGIEFISKRITTDEQWIRFLDGHINKILGHFQIEANLELVDTPNIKPLFRKLSTSLDSQFTHTGLSRLWHTVVTLLIDPLRRMRNELGGEVEITKAMLKALTVDEEIDPLNDDEIPGHKSGALRPSQEFDYFASPGHGSDALDQGQDMDDYFADDEIPARRSDDSGSQHEFEDRESLLKQVFKKHRSARRPLISSDQEDGSDEEKGPDTRMGDDPKSIHDSDMESSGEDEGKDEGEDEADSDATMGDAPESIDISDSEIGSSDKDERNTIDDQNVQADIESSGATTQNERDGHSSDDSDVMKDIPMEEEKFIDWDLEDI</sequence>
<feature type="compositionally biased region" description="Low complexity" evidence="1">
    <location>
        <begin position="591"/>
        <end position="600"/>
    </location>
</feature>
<evidence type="ECO:0000256" key="1">
    <source>
        <dbReference type="SAM" id="MobiDB-lite"/>
    </source>
</evidence>
<accession>A0A2L2T2G2</accession>
<reference evidence="3" key="1">
    <citation type="submission" date="2014-10" db="EMBL/GenBank/DDBJ databases">
        <authorList>
            <person name="King R."/>
        </authorList>
    </citation>
    <scope>NUCLEOTIDE SEQUENCE [LARGE SCALE GENOMIC DNA]</scope>
    <source>
        <strain evidence="3">A3/5</strain>
    </source>
</reference>
<feature type="compositionally biased region" description="Basic and acidic residues" evidence="1">
    <location>
        <begin position="543"/>
        <end position="562"/>
    </location>
</feature>
<evidence type="ECO:0000313" key="3">
    <source>
        <dbReference type="Proteomes" id="UP000245910"/>
    </source>
</evidence>
<feature type="compositionally biased region" description="Acidic residues" evidence="1">
    <location>
        <begin position="563"/>
        <end position="581"/>
    </location>
</feature>
<feature type="region of interest" description="Disordered" evidence="1">
    <location>
        <begin position="449"/>
        <end position="487"/>
    </location>
</feature>
<keyword evidence="3" id="KW-1185">Reference proteome</keyword>
<organism evidence="2 3">
    <name type="scientific">Fusarium venenatum</name>
    <dbReference type="NCBI Taxonomy" id="56646"/>
    <lineage>
        <taxon>Eukaryota</taxon>
        <taxon>Fungi</taxon>
        <taxon>Dikarya</taxon>
        <taxon>Ascomycota</taxon>
        <taxon>Pezizomycotina</taxon>
        <taxon>Sordariomycetes</taxon>
        <taxon>Hypocreomycetidae</taxon>
        <taxon>Hypocreales</taxon>
        <taxon>Nectriaceae</taxon>
        <taxon>Fusarium</taxon>
    </lineage>
</organism>
<feature type="region of interest" description="Disordered" evidence="1">
    <location>
        <begin position="1"/>
        <end position="23"/>
    </location>
</feature>
<dbReference type="EMBL" id="LN649229">
    <property type="protein sequence ID" value="CEI64842.1"/>
    <property type="molecule type" value="Genomic_DNA"/>
</dbReference>
<feature type="region of interest" description="Disordered" evidence="1">
    <location>
        <begin position="523"/>
        <end position="659"/>
    </location>
</feature>
<evidence type="ECO:0000313" key="2">
    <source>
        <dbReference type="EMBL" id="CEI64842.1"/>
    </source>
</evidence>
<feature type="compositionally biased region" description="Basic and acidic residues" evidence="1">
    <location>
        <begin position="601"/>
        <end position="610"/>
    </location>
</feature>
<proteinExistence type="predicted"/>
<name>A0A2L2T2G2_9HYPO</name>